<accession>A0A1I1MIE1</accession>
<keyword evidence="3" id="KW-1185">Reference proteome</keyword>
<keyword evidence="1" id="KW-0472">Membrane</keyword>
<evidence type="ECO:0000256" key="1">
    <source>
        <dbReference type="SAM" id="Phobius"/>
    </source>
</evidence>
<evidence type="ECO:0000313" key="3">
    <source>
        <dbReference type="Proteomes" id="UP000199263"/>
    </source>
</evidence>
<evidence type="ECO:0000313" key="2">
    <source>
        <dbReference type="EMBL" id="SFC82443.1"/>
    </source>
</evidence>
<dbReference type="AlphaFoldDB" id="A0A1I1MIE1"/>
<keyword evidence="1" id="KW-0812">Transmembrane</keyword>
<dbReference type="RefSeq" id="WP_090090860.1">
    <property type="nucleotide sequence ID" value="NZ_FOMG01000010.1"/>
</dbReference>
<dbReference type="STRING" id="119641.SAMN05421842_11088"/>
<organism evidence="2 3">
    <name type="scientific">Clostridium uliginosum</name>
    <dbReference type="NCBI Taxonomy" id="119641"/>
    <lineage>
        <taxon>Bacteria</taxon>
        <taxon>Bacillati</taxon>
        <taxon>Bacillota</taxon>
        <taxon>Clostridia</taxon>
        <taxon>Eubacteriales</taxon>
        <taxon>Clostridiaceae</taxon>
        <taxon>Clostridium</taxon>
    </lineage>
</organism>
<proteinExistence type="predicted"/>
<protein>
    <submittedName>
        <fullName evidence="2">Uncharacterized protein</fullName>
    </submittedName>
</protein>
<dbReference type="Proteomes" id="UP000199263">
    <property type="component" value="Unassembled WGS sequence"/>
</dbReference>
<reference evidence="2 3" key="1">
    <citation type="submission" date="2016-10" db="EMBL/GenBank/DDBJ databases">
        <authorList>
            <person name="de Groot N.N."/>
        </authorList>
    </citation>
    <scope>NUCLEOTIDE SEQUENCE [LARGE SCALE GENOMIC DNA]</scope>
    <source>
        <strain evidence="2 3">DSM 12992</strain>
    </source>
</reference>
<feature type="transmembrane region" description="Helical" evidence="1">
    <location>
        <begin position="12"/>
        <end position="33"/>
    </location>
</feature>
<keyword evidence="1" id="KW-1133">Transmembrane helix</keyword>
<gene>
    <name evidence="2" type="ORF">SAMN05421842_11088</name>
</gene>
<dbReference type="EMBL" id="FOMG01000010">
    <property type="protein sequence ID" value="SFC82443.1"/>
    <property type="molecule type" value="Genomic_DNA"/>
</dbReference>
<name>A0A1I1MIE1_9CLOT</name>
<sequence length="132" mass="15013">MKSNNLDKIFSTIIYVLTIFLIGLILYNIFLILNKNLISKSPSNNSVKVSPISEESIYVIPNMNSIHNVTFKDTNFDRMTSLSKAIILYENDNDSKQSTIYSALFSDKNFTKDLSSYPISTNIDTQLMINLN</sequence>